<evidence type="ECO:0000313" key="2">
    <source>
        <dbReference type="Proteomes" id="UP000266673"/>
    </source>
</evidence>
<dbReference type="Proteomes" id="UP000266673">
    <property type="component" value="Unassembled WGS sequence"/>
</dbReference>
<comment type="caution">
    <text evidence="1">The sequence shown here is derived from an EMBL/GenBank/DDBJ whole genome shotgun (WGS) entry which is preliminary data.</text>
</comment>
<proteinExistence type="predicted"/>
<gene>
    <name evidence="1" type="ORF">C2G38_2211290</name>
</gene>
<dbReference type="AlphaFoldDB" id="A0A397UH95"/>
<protein>
    <submittedName>
        <fullName evidence="1">Uncharacterized protein</fullName>
    </submittedName>
</protein>
<name>A0A397UH95_9GLOM</name>
<organism evidence="1 2">
    <name type="scientific">Gigaspora rosea</name>
    <dbReference type="NCBI Taxonomy" id="44941"/>
    <lineage>
        <taxon>Eukaryota</taxon>
        <taxon>Fungi</taxon>
        <taxon>Fungi incertae sedis</taxon>
        <taxon>Mucoromycota</taxon>
        <taxon>Glomeromycotina</taxon>
        <taxon>Glomeromycetes</taxon>
        <taxon>Diversisporales</taxon>
        <taxon>Gigasporaceae</taxon>
        <taxon>Gigaspora</taxon>
    </lineage>
</organism>
<dbReference type="EMBL" id="QKWP01001491">
    <property type="protein sequence ID" value="RIB08588.1"/>
    <property type="molecule type" value="Genomic_DNA"/>
</dbReference>
<reference evidence="1 2" key="1">
    <citation type="submission" date="2018-06" db="EMBL/GenBank/DDBJ databases">
        <title>Comparative genomics reveals the genomic features of Rhizophagus irregularis, R. cerebriforme, R. diaphanum and Gigaspora rosea, and their symbiotic lifestyle signature.</title>
        <authorList>
            <person name="Morin E."/>
            <person name="San Clemente H."/>
            <person name="Chen E.C.H."/>
            <person name="De La Providencia I."/>
            <person name="Hainaut M."/>
            <person name="Kuo A."/>
            <person name="Kohler A."/>
            <person name="Murat C."/>
            <person name="Tang N."/>
            <person name="Roy S."/>
            <person name="Loubradou J."/>
            <person name="Henrissat B."/>
            <person name="Grigoriev I.V."/>
            <person name="Corradi N."/>
            <person name="Roux C."/>
            <person name="Martin F.M."/>
        </authorList>
    </citation>
    <scope>NUCLEOTIDE SEQUENCE [LARGE SCALE GENOMIC DNA]</scope>
    <source>
        <strain evidence="1 2">DAOM 194757</strain>
    </source>
</reference>
<accession>A0A397UH95</accession>
<evidence type="ECO:0000313" key="1">
    <source>
        <dbReference type="EMBL" id="RIB08588.1"/>
    </source>
</evidence>
<keyword evidence="2" id="KW-1185">Reference proteome</keyword>
<sequence>MDLKLRITNGTFSLAIIMNGTGFMKDVNWHLLKIDANYLNEMKVELTYDVTFVHTHLDKLEIKMTVKFFEKLSSNYLELLEDKEDFNVIIKIGEAPNAKLMLVACELILEELAKYLETFLIESNAHWLRLNFVRIHQESFQNDKLLKGIAQNPDLSSNPEDWSNENFLTLKSILKNCLPLICYFQMSGDDIYDHIQPYKKIIEKTLWKNLVKRHMECSVLKGPIFTIF</sequence>